<accession>A0ABW4TUD2</accession>
<proteinExistence type="predicted"/>
<dbReference type="InterPro" id="IPR018531">
    <property type="entry name" value="DUF1993"/>
</dbReference>
<dbReference type="EMBL" id="JBHUGS010000002">
    <property type="protein sequence ID" value="MFD1950295.1"/>
    <property type="molecule type" value="Genomic_DNA"/>
</dbReference>
<keyword evidence="2" id="KW-1185">Reference proteome</keyword>
<dbReference type="InterPro" id="IPR034660">
    <property type="entry name" value="DinB/YfiT-like"/>
</dbReference>
<sequence length="44" mass="5012">MPRFYFHVIMAYAILRTQGVEIGKANNDCSKTRSPVGRVTRVID</sequence>
<dbReference type="Gene3D" id="1.20.120.450">
    <property type="entry name" value="dinb family like domain"/>
    <property type="match status" value="1"/>
</dbReference>
<comment type="caution">
    <text evidence="1">The sequence shown here is derived from an EMBL/GenBank/DDBJ whole genome shotgun (WGS) entry which is preliminary data.</text>
</comment>
<dbReference type="Proteomes" id="UP001597400">
    <property type="component" value="Unassembled WGS sequence"/>
</dbReference>
<dbReference type="Pfam" id="PF09351">
    <property type="entry name" value="DUF1993"/>
    <property type="match status" value="1"/>
</dbReference>
<name>A0ABW4TUD2_9SPHN</name>
<evidence type="ECO:0000313" key="2">
    <source>
        <dbReference type="Proteomes" id="UP001597400"/>
    </source>
</evidence>
<evidence type="ECO:0000313" key="1">
    <source>
        <dbReference type="EMBL" id="MFD1950295.1"/>
    </source>
</evidence>
<dbReference type="SUPFAM" id="SSF109854">
    <property type="entry name" value="DinB/YfiT-like putative metalloenzymes"/>
    <property type="match status" value="1"/>
</dbReference>
<dbReference type="RefSeq" id="WP_380928288.1">
    <property type="nucleotide sequence ID" value="NZ_JBHUGS010000002.1"/>
</dbReference>
<protein>
    <submittedName>
        <fullName evidence="1">DUF1993 family protein</fullName>
    </submittedName>
</protein>
<reference evidence="2" key="1">
    <citation type="journal article" date="2019" name="Int. J. Syst. Evol. Microbiol.">
        <title>The Global Catalogue of Microorganisms (GCM) 10K type strain sequencing project: providing services to taxonomists for standard genome sequencing and annotation.</title>
        <authorList>
            <consortium name="The Broad Institute Genomics Platform"/>
            <consortium name="The Broad Institute Genome Sequencing Center for Infectious Disease"/>
            <person name="Wu L."/>
            <person name="Ma J."/>
        </authorList>
    </citation>
    <scope>NUCLEOTIDE SEQUENCE [LARGE SCALE GENOMIC DNA]</scope>
    <source>
        <strain evidence="2">CGMCC 1.12702</strain>
    </source>
</reference>
<organism evidence="1 2">
    <name type="scientific">Sphingomonas arantia</name>
    <dbReference type="NCBI Taxonomy" id="1460676"/>
    <lineage>
        <taxon>Bacteria</taxon>
        <taxon>Pseudomonadati</taxon>
        <taxon>Pseudomonadota</taxon>
        <taxon>Alphaproteobacteria</taxon>
        <taxon>Sphingomonadales</taxon>
        <taxon>Sphingomonadaceae</taxon>
        <taxon>Sphingomonas</taxon>
    </lineage>
</organism>
<gene>
    <name evidence="1" type="ORF">ACFSGX_05895</name>
</gene>